<accession>A0A8S3E4F5</accession>
<protein>
    <submittedName>
        <fullName evidence="1">Uncharacterized protein</fullName>
    </submittedName>
</protein>
<evidence type="ECO:0000313" key="1">
    <source>
        <dbReference type="EMBL" id="CAF5060019.1"/>
    </source>
</evidence>
<name>A0A8S3E4F5_9BILA</name>
<gene>
    <name evidence="1" type="ORF">GIL414_LOCUS60459</name>
</gene>
<dbReference type="EMBL" id="CAJOBJ010233499">
    <property type="protein sequence ID" value="CAF5060019.1"/>
    <property type="molecule type" value="Genomic_DNA"/>
</dbReference>
<sequence>SSLSLVDSNRSLCMNIRLSKNGIATIGQYQSIRYASSDSLPAHKRVALPALSPTMESGTIRSWAK</sequence>
<organism evidence="1 2">
    <name type="scientific">Rotaria magnacalcarata</name>
    <dbReference type="NCBI Taxonomy" id="392030"/>
    <lineage>
        <taxon>Eukaryota</taxon>
        <taxon>Metazoa</taxon>
        <taxon>Spiralia</taxon>
        <taxon>Gnathifera</taxon>
        <taxon>Rotifera</taxon>
        <taxon>Eurotatoria</taxon>
        <taxon>Bdelloidea</taxon>
        <taxon>Philodinida</taxon>
        <taxon>Philodinidae</taxon>
        <taxon>Rotaria</taxon>
    </lineage>
</organism>
<feature type="non-terminal residue" evidence="1">
    <location>
        <position position="65"/>
    </location>
</feature>
<dbReference type="AlphaFoldDB" id="A0A8S3E4F5"/>
<feature type="non-terminal residue" evidence="1">
    <location>
        <position position="1"/>
    </location>
</feature>
<reference evidence="1" key="1">
    <citation type="submission" date="2021-02" db="EMBL/GenBank/DDBJ databases">
        <authorList>
            <person name="Nowell W R."/>
        </authorList>
    </citation>
    <scope>NUCLEOTIDE SEQUENCE</scope>
</reference>
<proteinExistence type="predicted"/>
<comment type="caution">
    <text evidence="1">The sequence shown here is derived from an EMBL/GenBank/DDBJ whole genome shotgun (WGS) entry which is preliminary data.</text>
</comment>
<evidence type="ECO:0000313" key="2">
    <source>
        <dbReference type="Proteomes" id="UP000681720"/>
    </source>
</evidence>
<dbReference type="Proteomes" id="UP000681720">
    <property type="component" value="Unassembled WGS sequence"/>
</dbReference>